<sequence length="161" mass="17541">MCAAPHKVRRRHRVVPGCRSWGQEPCAEGKDHPGPPTGGSVPGGLFCLSLSTKQSWERSFQAALSVGTTLDAKYLLRPGDSSLQTRERDREADCHLSVPLATQRHGEQQLLGGESQLFSFPSRLGNSCIQKACRLRKADENEGDSQQSVLEGTSAVEVLWA</sequence>
<dbReference type="Proteomes" id="UP001176941">
    <property type="component" value="Chromosome 4"/>
</dbReference>
<evidence type="ECO:0000313" key="2">
    <source>
        <dbReference type="Proteomes" id="UP001176941"/>
    </source>
</evidence>
<proteinExistence type="predicted"/>
<accession>A0ABN8ZJ31</accession>
<dbReference type="EMBL" id="OX459940">
    <property type="protein sequence ID" value="CAI9173948.1"/>
    <property type="molecule type" value="Genomic_DNA"/>
</dbReference>
<name>A0ABN8ZJ31_RANTA</name>
<organism evidence="1 2">
    <name type="scientific">Rangifer tarandus platyrhynchus</name>
    <name type="common">Svalbard reindeer</name>
    <dbReference type="NCBI Taxonomy" id="3082113"/>
    <lineage>
        <taxon>Eukaryota</taxon>
        <taxon>Metazoa</taxon>
        <taxon>Chordata</taxon>
        <taxon>Craniata</taxon>
        <taxon>Vertebrata</taxon>
        <taxon>Euteleostomi</taxon>
        <taxon>Mammalia</taxon>
        <taxon>Eutheria</taxon>
        <taxon>Laurasiatheria</taxon>
        <taxon>Artiodactyla</taxon>
        <taxon>Ruminantia</taxon>
        <taxon>Pecora</taxon>
        <taxon>Cervidae</taxon>
        <taxon>Odocoileinae</taxon>
        <taxon>Rangifer</taxon>
    </lineage>
</organism>
<protein>
    <submittedName>
        <fullName evidence="1">Uncharacterized protein</fullName>
    </submittedName>
</protein>
<reference evidence="1" key="1">
    <citation type="submission" date="2023-04" db="EMBL/GenBank/DDBJ databases">
        <authorList>
            <consortium name="ELIXIR-Norway"/>
        </authorList>
    </citation>
    <scope>NUCLEOTIDE SEQUENCE [LARGE SCALE GENOMIC DNA]</scope>
</reference>
<keyword evidence="2" id="KW-1185">Reference proteome</keyword>
<gene>
    <name evidence="1" type="ORF">MRATA1EN1_LOCUS22910</name>
</gene>
<evidence type="ECO:0000313" key="1">
    <source>
        <dbReference type="EMBL" id="CAI9173948.1"/>
    </source>
</evidence>